<reference evidence="1 2" key="1">
    <citation type="submission" date="2018-08" db="EMBL/GenBank/DDBJ databases">
        <title>A genome reference for cultivated species of the human gut microbiota.</title>
        <authorList>
            <person name="Zou Y."/>
            <person name="Xue W."/>
            <person name="Luo G."/>
        </authorList>
    </citation>
    <scope>NUCLEOTIDE SEQUENCE [LARGE SCALE GENOMIC DNA]</scope>
    <source>
        <strain evidence="1 2">AF35-6BH</strain>
    </source>
</reference>
<dbReference type="RefSeq" id="WP_118365555.1">
    <property type="nucleotide sequence ID" value="NZ_QRPK01000022.1"/>
</dbReference>
<evidence type="ECO:0000313" key="2">
    <source>
        <dbReference type="Proteomes" id="UP000284868"/>
    </source>
</evidence>
<sequence length="123" mass="14340">MKRKRMLFGVVCSLTLFCNGYSEYIYDDVFGKQQAAMVMHITDENSRLPKDLFQVHNSPIKNNRVLKHIHRVFDKLVINSGIKKINAQLLKGNTSTARSRASKTNHTGEYYYLWDRLCWLSIV</sequence>
<name>A0A415PFB1_9FIRM</name>
<accession>A0A415PFB1</accession>
<comment type="caution">
    <text evidence="1">The sequence shown here is derived from an EMBL/GenBank/DDBJ whole genome shotgun (WGS) entry which is preliminary data.</text>
</comment>
<dbReference type="AlphaFoldDB" id="A0A415PFB1"/>
<organism evidence="1 2">
    <name type="scientific">Amedibacillus dolichus</name>
    <dbReference type="NCBI Taxonomy" id="31971"/>
    <lineage>
        <taxon>Bacteria</taxon>
        <taxon>Bacillati</taxon>
        <taxon>Bacillota</taxon>
        <taxon>Erysipelotrichia</taxon>
        <taxon>Erysipelotrichales</taxon>
        <taxon>Erysipelotrichaceae</taxon>
        <taxon>Amedibacillus</taxon>
    </lineage>
</organism>
<proteinExistence type="predicted"/>
<evidence type="ECO:0000313" key="1">
    <source>
        <dbReference type="EMBL" id="RHM11246.1"/>
    </source>
</evidence>
<keyword evidence="2" id="KW-1185">Reference proteome</keyword>
<dbReference type="EMBL" id="QRPK01000022">
    <property type="protein sequence ID" value="RHM11246.1"/>
    <property type="molecule type" value="Genomic_DNA"/>
</dbReference>
<gene>
    <name evidence="1" type="ORF">DWZ83_05700</name>
</gene>
<protein>
    <submittedName>
        <fullName evidence="1">Uncharacterized protein</fullName>
    </submittedName>
</protein>
<dbReference type="Proteomes" id="UP000284868">
    <property type="component" value="Unassembled WGS sequence"/>
</dbReference>